<feature type="domain" description="Aspartate/ornithine carbamoyltransferase carbamoyl-P binding" evidence="4">
    <location>
        <begin position="5"/>
        <end position="148"/>
    </location>
</feature>
<comment type="similarity">
    <text evidence="2">Belongs to the aspartate/ornithine carbamoyltransferase superfamily.</text>
</comment>
<sequence>MTIQRLLTIEDLSAENVKALLLVAEALEVHAQVYGYLPPLLRGKCLGMIFDETSLRTRTAFERAIGDLGGQAIHYNGKEARIGIHATKQEHLEDFVNVAGRFNDALLSRIYDFKVQQRIADLSPVPFINGMCDEHHPTQALCDFLTLARRFGHIAGLKIAFVGDSTNIALSLAQTAAKLGARFVCATPPGWELPEALTAHLSGYSTTNDPKEAVADAHVVVTDSWIPMNKSHEADARRGVLAPYRVTTELMKHARANAIFLHNLPAYRGDEVLPEVIDGPQSVIYDEAVARLHIARALLLAMLRPDWNELVIAVQDFRQQPSELASHLADLVNVAVGVKAA</sequence>
<dbReference type="InterPro" id="IPR036901">
    <property type="entry name" value="Asp/Orn_carbamoylTrfase_sf"/>
</dbReference>
<dbReference type="PANTHER" id="PTHR45753">
    <property type="entry name" value="ORNITHINE CARBAMOYLTRANSFERASE, MITOCHONDRIAL"/>
    <property type="match status" value="1"/>
</dbReference>
<evidence type="ECO:0000313" key="5">
    <source>
        <dbReference type="EMBL" id="WLG85673.1"/>
    </source>
</evidence>
<dbReference type="PRINTS" id="PR00100">
    <property type="entry name" value="AOTCASE"/>
</dbReference>
<evidence type="ECO:0000256" key="2">
    <source>
        <dbReference type="RuleBase" id="RU003634"/>
    </source>
</evidence>
<dbReference type="InterPro" id="IPR006132">
    <property type="entry name" value="Asp/Orn_carbamoyltranf_P-bd"/>
</dbReference>
<gene>
    <name evidence="5" type="ORF">PSH97_03860</name>
</gene>
<dbReference type="RefSeq" id="WP_305448171.1">
    <property type="nucleotide sequence ID" value="NZ_CP117454.1"/>
</dbReference>
<dbReference type="InterPro" id="IPR006130">
    <property type="entry name" value="Asp/Orn_carbamoylTrfase"/>
</dbReference>
<name>A0ABY9EZV8_9PSED</name>
<evidence type="ECO:0000313" key="6">
    <source>
        <dbReference type="Proteomes" id="UP001239418"/>
    </source>
</evidence>
<evidence type="ECO:0000259" key="4">
    <source>
        <dbReference type="Pfam" id="PF02729"/>
    </source>
</evidence>
<proteinExistence type="inferred from homology"/>
<dbReference type="Proteomes" id="UP001239418">
    <property type="component" value="Chromosome"/>
</dbReference>
<dbReference type="InterPro" id="IPR006131">
    <property type="entry name" value="Asp_carbamoyltransf_Asp/Orn-bd"/>
</dbReference>
<accession>A0ABY9EZV8</accession>
<organism evidence="5 6">
    <name type="scientific">Pseudomonas cucumis</name>
    <dbReference type="NCBI Taxonomy" id="2954082"/>
    <lineage>
        <taxon>Bacteria</taxon>
        <taxon>Pseudomonadati</taxon>
        <taxon>Pseudomonadota</taxon>
        <taxon>Gammaproteobacteria</taxon>
        <taxon>Pseudomonadales</taxon>
        <taxon>Pseudomonadaceae</taxon>
        <taxon>Pseudomonas</taxon>
    </lineage>
</organism>
<dbReference type="Pfam" id="PF02729">
    <property type="entry name" value="OTCace_N"/>
    <property type="match status" value="1"/>
</dbReference>
<protein>
    <recommendedName>
        <fullName evidence="7">Ornithine carbamoyltransferase</fullName>
    </recommendedName>
</protein>
<evidence type="ECO:0008006" key="7">
    <source>
        <dbReference type="Google" id="ProtNLM"/>
    </source>
</evidence>
<dbReference type="SUPFAM" id="SSF53671">
    <property type="entry name" value="Aspartate/ornithine carbamoyltransferase"/>
    <property type="match status" value="1"/>
</dbReference>
<dbReference type="PRINTS" id="PR00102">
    <property type="entry name" value="OTCASE"/>
</dbReference>
<dbReference type="Pfam" id="PF00185">
    <property type="entry name" value="OTCace"/>
    <property type="match status" value="1"/>
</dbReference>
<dbReference type="Gene3D" id="3.40.50.1370">
    <property type="entry name" value="Aspartate/ornithine carbamoyltransferase"/>
    <property type="match status" value="2"/>
</dbReference>
<reference evidence="5 6" key="1">
    <citation type="submission" date="2023-02" db="EMBL/GenBank/DDBJ databases">
        <title>Evolution of Hrp T3SS in non-pathogenic Pseudomonas fluorescens.</title>
        <authorList>
            <person name="Liao K."/>
            <person name="Wei H."/>
            <person name="Gu Y."/>
        </authorList>
    </citation>
    <scope>NUCLEOTIDE SEQUENCE [LARGE SCALE GENOMIC DNA]</scope>
    <source>
        <strain evidence="5 6">FP1935</strain>
    </source>
</reference>
<keyword evidence="1 2" id="KW-0808">Transferase</keyword>
<evidence type="ECO:0000259" key="3">
    <source>
        <dbReference type="Pfam" id="PF00185"/>
    </source>
</evidence>
<dbReference type="InterPro" id="IPR002292">
    <property type="entry name" value="Orn/put_carbamltrans"/>
</dbReference>
<feature type="domain" description="Aspartate/ornithine carbamoyltransferase Asp/Orn-binding" evidence="3">
    <location>
        <begin position="156"/>
        <end position="301"/>
    </location>
</feature>
<dbReference type="EMBL" id="CP117454">
    <property type="protein sequence ID" value="WLG85673.1"/>
    <property type="molecule type" value="Genomic_DNA"/>
</dbReference>
<dbReference type="PANTHER" id="PTHR45753:SF3">
    <property type="entry name" value="ORNITHINE TRANSCARBAMYLASE, MITOCHONDRIAL"/>
    <property type="match status" value="1"/>
</dbReference>
<evidence type="ECO:0000256" key="1">
    <source>
        <dbReference type="ARBA" id="ARBA00022679"/>
    </source>
</evidence>
<keyword evidence="6" id="KW-1185">Reference proteome</keyword>